<reference evidence="4" key="1">
    <citation type="submission" date="2017-02" db="EMBL/GenBank/DDBJ databases">
        <authorList>
            <person name="Varghese N."/>
            <person name="Submissions S."/>
        </authorList>
    </citation>
    <scope>NUCLEOTIDE SEQUENCE [LARGE SCALE GENOMIC DNA]</scope>
    <source>
        <strain evidence="4">SM117</strain>
    </source>
</reference>
<protein>
    <recommendedName>
        <fullName evidence="5">Chlorophyllase enzyme</fullName>
    </recommendedName>
</protein>
<evidence type="ECO:0000313" key="4">
    <source>
        <dbReference type="Proteomes" id="UP000190989"/>
    </source>
</evidence>
<accession>A0A1U6IR65</accession>
<dbReference type="Gene3D" id="3.40.50.1820">
    <property type="entry name" value="alpha/beta hydrolase"/>
    <property type="match status" value="1"/>
</dbReference>
<keyword evidence="2" id="KW-0732">Signal</keyword>
<proteinExistence type="predicted"/>
<dbReference type="Proteomes" id="UP000190989">
    <property type="component" value="Unassembled WGS sequence"/>
</dbReference>
<evidence type="ECO:0000313" key="3">
    <source>
        <dbReference type="EMBL" id="SLK10537.1"/>
    </source>
</evidence>
<evidence type="ECO:0000256" key="1">
    <source>
        <dbReference type="SAM" id="MobiDB-lite"/>
    </source>
</evidence>
<name>A0A1U6IR65_9SPHN</name>
<dbReference type="InterPro" id="IPR029058">
    <property type="entry name" value="AB_hydrolase_fold"/>
</dbReference>
<dbReference type="AlphaFoldDB" id="A0A1U6IR65"/>
<feature type="chain" id="PRO_5012888621" description="Chlorophyllase enzyme" evidence="2">
    <location>
        <begin position="22"/>
        <end position="326"/>
    </location>
</feature>
<feature type="signal peptide" evidence="2">
    <location>
        <begin position="1"/>
        <end position="21"/>
    </location>
</feature>
<dbReference type="SUPFAM" id="SSF53474">
    <property type="entry name" value="alpha/beta-Hydrolases"/>
    <property type="match status" value="1"/>
</dbReference>
<sequence length="326" mass="34192">MLSTRKAAFVALFLATGITVAARAQEGANPSPADMAAAQAKRDAIPDTAGDGPFPAIMETDPSLPGHVIYRPKDLSAMGGRKLAVLAWGNGGCSDDGASARLHLAEIASYGYLVIAPGEWRSGPQATATRKPFRGAGADGQLPPPATTAADVRAGIDWAIAQNGKSDSPYSGRIAIDQIAVAGHSCGGLQAIELAPDPRVKTVMINNSGIFNNGVQAIAGLHVDKAMLDRFHTPTLYILGGPTDIAYANGVDDFSRIEKVPAILLNLPVGHGGTFFEPMGGAVAHVAVDWLEWQLRGDRSAARTFKGQNCRLCSGTDWTIEKKRID</sequence>
<keyword evidence="4" id="KW-1185">Reference proteome</keyword>
<dbReference type="PANTHER" id="PTHR33428:SF14">
    <property type="entry name" value="CARBOXYLESTERASE TYPE B DOMAIN-CONTAINING PROTEIN"/>
    <property type="match status" value="1"/>
</dbReference>
<evidence type="ECO:0008006" key="5">
    <source>
        <dbReference type="Google" id="ProtNLM"/>
    </source>
</evidence>
<dbReference type="PANTHER" id="PTHR33428">
    <property type="entry name" value="CHLOROPHYLLASE-2, CHLOROPLASTIC"/>
    <property type="match status" value="1"/>
</dbReference>
<dbReference type="RefSeq" id="WP_245829470.1">
    <property type="nucleotide sequence ID" value="NZ_FVZE01000012.1"/>
</dbReference>
<dbReference type="STRING" id="428990.SAMN06295987_1129"/>
<feature type="region of interest" description="Disordered" evidence="1">
    <location>
        <begin position="26"/>
        <end position="51"/>
    </location>
</feature>
<evidence type="ECO:0000256" key="2">
    <source>
        <dbReference type="SAM" id="SignalP"/>
    </source>
</evidence>
<gene>
    <name evidence="3" type="ORF">SAMN06295987_1129</name>
</gene>
<organism evidence="3 4">
    <name type="scientific">Novosphingobium mathurense</name>
    <dbReference type="NCBI Taxonomy" id="428990"/>
    <lineage>
        <taxon>Bacteria</taxon>
        <taxon>Pseudomonadati</taxon>
        <taxon>Pseudomonadota</taxon>
        <taxon>Alphaproteobacteria</taxon>
        <taxon>Sphingomonadales</taxon>
        <taxon>Sphingomonadaceae</taxon>
        <taxon>Novosphingobium</taxon>
    </lineage>
</organism>
<dbReference type="EMBL" id="FVZE01000012">
    <property type="protein sequence ID" value="SLK10537.1"/>
    <property type="molecule type" value="Genomic_DNA"/>
</dbReference>